<keyword evidence="5" id="KW-1185">Reference proteome</keyword>
<comment type="similarity">
    <text evidence="1">Belongs to the peptidase S33 family.</text>
</comment>
<organism evidence="4 5">
    <name type="scientific">Coleophoma cylindrospora</name>
    <dbReference type="NCBI Taxonomy" id="1849047"/>
    <lineage>
        <taxon>Eukaryota</taxon>
        <taxon>Fungi</taxon>
        <taxon>Dikarya</taxon>
        <taxon>Ascomycota</taxon>
        <taxon>Pezizomycotina</taxon>
        <taxon>Leotiomycetes</taxon>
        <taxon>Helotiales</taxon>
        <taxon>Dermateaceae</taxon>
        <taxon>Coleophoma</taxon>
    </lineage>
</organism>
<dbReference type="Pfam" id="PF12697">
    <property type="entry name" value="Abhydrolase_6"/>
    <property type="match status" value="1"/>
</dbReference>
<evidence type="ECO:0000313" key="5">
    <source>
        <dbReference type="Proteomes" id="UP000256645"/>
    </source>
</evidence>
<evidence type="ECO:0000256" key="1">
    <source>
        <dbReference type="ARBA" id="ARBA00010088"/>
    </source>
</evidence>
<dbReference type="InterPro" id="IPR051601">
    <property type="entry name" value="Serine_prot/Carboxylest_S33"/>
</dbReference>
<dbReference type="InterPro" id="IPR029058">
    <property type="entry name" value="AB_hydrolase_fold"/>
</dbReference>
<gene>
    <name evidence="4" type="ORF">BP6252_08219</name>
</gene>
<name>A0A3D8R586_9HELO</name>
<evidence type="ECO:0000259" key="3">
    <source>
        <dbReference type="Pfam" id="PF12697"/>
    </source>
</evidence>
<accession>A0A3D8R586</accession>
<feature type="domain" description="AB hydrolase-1" evidence="3">
    <location>
        <begin position="51"/>
        <end position="333"/>
    </location>
</feature>
<dbReference type="Proteomes" id="UP000256645">
    <property type="component" value="Unassembled WGS sequence"/>
</dbReference>
<sequence length="347" mass="38094">MDAIPSQKGAELTVSYLSLSHKPTAKLAYTFVPSKFTLTSITEGPPSLPLIVFLNGLGLPAASFYPAMTLLSSAPIHPALLAYDRYGQGMSTDRDPLDVNAEDPKHGHTVSDVVYDLHHLIHAICAEYNLNQHNQAPPIIFVANSIGCAIARVYAASFPDTVSGLLLLDSLLANSDFISVFPTTEELKDGRKKMPEGVTVEVLNETREKIRRVFHPDQGSAEGLSRKNLKTLLPHSDGPRLVYNDGRAEDNKKNTENGPWVTVAGHGWDKFAEDNLKGMGIPIALSQTYSNPYWHEYNIGLTNITSLERARGPILVEKAGHFIQKDDPKFVVEEVKGMLRRMGIVGL</sequence>
<dbReference type="AlphaFoldDB" id="A0A3D8R586"/>
<protein>
    <recommendedName>
        <fullName evidence="3">AB hydrolase-1 domain-containing protein</fullName>
    </recommendedName>
</protein>
<keyword evidence="2" id="KW-0378">Hydrolase</keyword>
<comment type="caution">
    <text evidence="4">The sequence shown here is derived from an EMBL/GenBank/DDBJ whole genome shotgun (WGS) entry which is preliminary data.</text>
</comment>
<dbReference type="InterPro" id="IPR000073">
    <property type="entry name" value="AB_hydrolase_1"/>
</dbReference>
<dbReference type="GO" id="GO:0016787">
    <property type="term" value="F:hydrolase activity"/>
    <property type="evidence" value="ECO:0007669"/>
    <property type="project" value="UniProtKB-KW"/>
</dbReference>
<dbReference type="PANTHER" id="PTHR43248:SF27">
    <property type="entry name" value="AB HYDROLASE-1 DOMAIN-CONTAINING PROTEIN"/>
    <property type="match status" value="1"/>
</dbReference>
<dbReference type="PANTHER" id="PTHR43248">
    <property type="entry name" value="2-SUCCINYL-6-HYDROXY-2,4-CYCLOHEXADIENE-1-CARBOXYLATE SYNTHASE"/>
    <property type="match status" value="1"/>
</dbReference>
<dbReference type="SUPFAM" id="SSF53474">
    <property type="entry name" value="alpha/beta-Hydrolases"/>
    <property type="match status" value="1"/>
</dbReference>
<dbReference type="OrthoDB" id="3466836at2759"/>
<dbReference type="Gene3D" id="3.40.50.1820">
    <property type="entry name" value="alpha/beta hydrolase"/>
    <property type="match status" value="1"/>
</dbReference>
<evidence type="ECO:0000313" key="4">
    <source>
        <dbReference type="EMBL" id="RDW69199.1"/>
    </source>
</evidence>
<proteinExistence type="inferred from homology"/>
<reference evidence="4 5" key="1">
    <citation type="journal article" date="2018" name="IMA Fungus">
        <title>IMA Genome-F 9: Draft genome sequence of Annulohypoxylon stygium, Aspergillus mulundensis, Berkeleyomyces basicola (syn. Thielaviopsis basicola), Ceratocystis smalleyi, two Cercospora beticola strains, Coleophoma cylindrospora, Fusarium fracticaudum, Phialophora cf. hyalina, and Morchella septimelata.</title>
        <authorList>
            <person name="Wingfield B.D."/>
            <person name="Bills G.F."/>
            <person name="Dong Y."/>
            <person name="Huang W."/>
            <person name="Nel W.J."/>
            <person name="Swalarsk-Parry B.S."/>
            <person name="Vaghefi N."/>
            <person name="Wilken P.M."/>
            <person name="An Z."/>
            <person name="de Beer Z.W."/>
            <person name="De Vos L."/>
            <person name="Chen L."/>
            <person name="Duong T.A."/>
            <person name="Gao Y."/>
            <person name="Hammerbacher A."/>
            <person name="Kikkert J.R."/>
            <person name="Li Y."/>
            <person name="Li H."/>
            <person name="Li K."/>
            <person name="Li Q."/>
            <person name="Liu X."/>
            <person name="Ma X."/>
            <person name="Naidoo K."/>
            <person name="Pethybridge S.J."/>
            <person name="Sun J."/>
            <person name="Steenkamp E.T."/>
            <person name="van der Nest M.A."/>
            <person name="van Wyk S."/>
            <person name="Wingfield M.J."/>
            <person name="Xiong C."/>
            <person name="Yue Q."/>
            <person name="Zhang X."/>
        </authorList>
    </citation>
    <scope>NUCLEOTIDE SEQUENCE [LARGE SCALE GENOMIC DNA]</scope>
    <source>
        <strain evidence="4 5">BP6252</strain>
    </source>
</reference>
<dbReference type="EMBL" id="PDLM01000009">
    <property type="protein sequence ID" value="RDW69199.1"/>
    <property type="molecule type" value="Genomic_DNA"/>
</dbReference>
<evidence type="ECO:0000256" key="2">
    <source>
        <dbReference type="ARBA" id="ARBA00022801"/>
    </source>
</evidence>